<evidence type="ECO:0000256" key="5">
    <source>
        <dbReference type="ARBA" id="ARBA00050943"/>
    </source>
</evidence>
<evidence type="ECO:0000256" key="7">
    <source>
        <dbReference type="ARBA" id="ARBA00079653"/>
    </source>
</evidence>
<comment type="catalytic activity">
    <reaction evidence="5">
        <text>a fatty acyl-CoA + H2O = a fatty acid + CoA + H(+)</text>
        <dbReference type="Rhea" id="RHEA:16781"/>
        <dbReference type="ChEBI" id="CHEBI:15377"/>
        <dbReference type="ChEBI" id="CHEBI:15378"/>
        <dbReference type="ChEBI" id="CHEBI:28868"/>
        <dbReference type="ChEBI" id="CHEBI:57287"/>
        <dbReference type="ChEBI" id="CHEBI:77636"/>
        <dbReference type="EC" id="3.1.2.20"/>
    </reaction>
    <physiologicalReaction direction="left-to-right" evidence="5">
        <dbReference type="Rhea" id="RHEA:16782"/>
    </physiologicalReaction>
</comment>
<dbReference type="InterPro" id="IPR003703">
    <property type="entry name" value="Acyl_CoA_thio"/>
</dbReference>
<dbReference type="EMBL" id="LT629732">
    <property type="protein sequence ID" value="SDS95226.1"/>
    <property type="molecule type" value="Genomic_DNA"/>
</dbReference>
<evidence type="ECO:0000256" key="3">
    <source>
        <dbReference type="ARBA" id="ARBA00022801"/>
    </source>
</evidence>
<dbReference type="FunFam" id="2.40.160.210:FF:000001">
    <property type="entry name" value="Acyl-CoA thioesterase II"/>
    <property type="match status" value="1"/>
</dbReference>
<dbReference type="NCBIfam" id="TIGR00189">
    <property type="entry name" value="tesB"/>
    <property type="match status" value="1"/>
</dbReference>
<dbReference type="PANTHER" id="PTHR11066">
    <property type="entry name" value="ACYL-COA THIOESTERASE"/>
    <property type="match status" value="1"/>
</dbReference>
<dbReference type="InterPro" id="IPR025652">
    <property type="entry name" value="TesB_C"/>
</dbReference>
<dbReference type="SUPFAM" id="SSF54637">
    <property type="entry name" value="Thioesterase/thiol ester dehydrase-isomerase"/>
    <property type="match status" value="2"/>
</dbReference>
<feature type="domain" description="Acyl-CoA thioesterase 2 C-terminal" evidence="8">
    <location>
        <begin position="225"/>
        <end position="329"/>
    </location>
</feature>
<dbReference type="PANTHER" id="PTHR11066:SF34">
    <property type="entry name" value="ACYL-COENZYME A THIOESTERASE 8"/>
    <property type="match status" value="1"/>
</dbReference>
<dbReference type="Pfam" id="PF02551">
    <property type="entry name" value="Acyl_CoA_thio"/>
    <property type="match status" value="1"/>
</dbReference>
<dbReference type="AlphaFoldDB" id="A0A1H1WFZ3"/>
<comment type="similarity">
    <text evidence="1">Belongs to the C/M/P thioester hydrolase family.</text>
</comment>
<keyword evidence="4" id="KW-0443">Lipid metabolism</keyword>
<sequence>MAGGGYLRAPLTPRAFAAATPAPLRSDRPALPGRPRWEHASANWHDVAVPRSLDELRDLLDLEKIEDNLFRGRQPETRLQRVFGGQVAGQALVAASRTMGPDRMVHSLHAYFLRPGDTSVPIVYDVECTRDGRSFSTRRVVARQHGRTIFYMSASFHVPEPGYEHQDAMPDVPDPERCPTLGEVLEKVSGRPSAAWAEEWAALDVRYAGDSARGGVPADPEHPARARVWLRAAGTLPDDPVLHSCVLAYASDLTLLGATLVPHGTHIGAPDLQTVSLDHAIWFHRAFRADDWLLYDQVSPSAADSRGLATGRLFTPDGSLVASVVQEGLIRQVPRREK</sequence>
<evidence type="ECO:0000256" key="4">
    <source>
        <dbReference type="ARBA" id="ARBA00023098"/>
    </source>
</evidence>
<dbReference type="CDD" id="cd03444">
    <property type="entry name" value="Thioesterase_II_repeat1"/>
    <property type="match status" value="1"/>
</dbReference>
<evidence type="ECO:0000259" key="8">
    <source>
        <dbReference type="Pfam" id="PF02551"/>
    </source>
</evidence>
<proteinExistence type="inferred from homology"/>
<evidence type="ECO:0000313" key="11">
    <source>
        <dbReference type="Proteomes" id="UP000198983"/>
    </source>
</evidence>
<dbReference type="Gene3D" id="2.40.160.210">
    <property type="entry name" value="Acyl-CoA thioesterase, double hotdog domain"/>
    <property type="match status" value="1"/>
</dbReference>
<dbReference type="STRING" id="117157.SAMN04489717_4471"/>
<keyword evidence="11" id="KW-1185">Reference proteome</keyword>
<dbReference type="InterPro" id="IPR042171">
    <property type="entry name" value="Acyl-CoA_hotdog"/>
</dbReference>
<feature type="domain" description="Acyl-CoA thioesterase-like N-terminal HotDog" evidence="9">
    <location>
        <begin position="81"/>
        <end position="157"/>
    </location>
</feature>
<dbReference type="GO" id="GO:0047617">
    <property type="term" value="F:fatty acyl-CoA hydrolase activity"/>
    <property type="evidence" value="ECO:0007669"/>
    <property type="project" value="UniProtKB-EC"/>
</dbReference>
<evidence type="ECO:0000256" key="6">
    <source>
        <dbReference type="ARBA" id="ARBA00071120"/>
    </source>
</evidence>
<name>A0A1H1WFZ3_9ACTN</name>
<dbReference type="CDD" id="cd03445">
    <property type="entry name" value="Thioesterase_II_repeat2"/>
    <property type="match status" value="1"/>
</dbReference>
<accession>A0A1H1WFZ3</accession>
<dbReference type="GO" id="GO:0006637">
    <property type="term" value="P:acyl-CoA metabolic process"/>
    <property type="evidence" value="ECO:0007669"/>
    <property type="project" value="InterPro"/>
</dbReference>
<dbReference type="GO" id="GO:0009062">
    <property type="term" value="P:fatty acid catabolic process"/>
    <property type="evidence" value="ECO:0007669"/>
    <property type="project" value="TreeGrafter"/>
</dbReference>
<comment type="subunit">
    <text evidence="2">Homotetramer.</text>
</comment>
<protein>
    <recommendedName>
        <fullName evidence="6">Acyl-CoA thioesterase 2</fullName>
    </recommendedName>
    <alternativeName>
        <fullName evidence="7">Thioesterase II</fullName>
    </alternativeName>
</protein>
<keyword evidence="3" id="KW-0378">Hydrolase</keyword>
<evidence type="ECO:0000256" key="2">
    <source>
        <dbReference type="ARBA" id="ARBA00011881"/>
    </source>
</evidence>
<evidence type="ECO:0000259" key="9">
    <source>
        <dbReference type="Pfam" id="PF13622"/>
    </source>
</evidence>
<evidence type="ECO:0000256" key="1">
    <source>
        <dbReference type="ARBA" id="ARBA00006538"/>
    </source>
</evidence>
<gene>
    <name evidence="10" type="ORF">SAMN04489717_4471</name>
</gene>
<reference evidence="10 11" key="1">
    <citation type="submission" date="2016-10" db="EMBL/GenBank/DDBJ databases">
        <authorList>
            <person name="de Groot N.N."/>
        </authorList>
    </citation>
    <scope>NUCLEOTIDE SEQUENCE [LARGE SCALE GENOMIC DNA]</scope>
    <source>
        <strain evidence="10 11">DSM 22024</strain>
    </source>
</reference>
<dbReference type="InterPro" id="IPR029069">
    <property type="entry name" value="HotDog_dom_sf"/>
</dbReference>
<dbReference type="Pfam" id="PF13622">
    <property type="entry name" value="4HBT_3"/>
    <property type="match status" value="1"/>
</dbReference>
<organism evidence="10 11">
    <name type="scientific">Actinopolymorpha singaporensis</name>
    <dbReference type="NCBI Taxonomy" id="117157"/>
    <lineage>
        <taxon>Bacteria</taxon>
        <taxon>Bacillati</taxon>
        <taxon>Actinomycetota</taxon>
        <taxon>Actinomycetes</taxon>
        <taxon>Propionibacteriales</taxon>
        <taxon>Actinopolymorphaceae</taxon>
        <taxon>Actinopolymorpha</taxon>
    </lineage>
</organism>
<dbReference type="Proteomes" id="UP000198983">
    <property type="component" value="Chromosome I"/>
</dbReference>
<evidence type="ECO:0000313" key="10">
    <source>
        <dbReference type="EMBL" id="SDS95226.1"/>
    </source>
</evidence>
<dbReference type="InterPro" id="IPR049449">
    <property type="entry name" value="TesB_ACOT8-like_N"/>
</dbReference>